<dbReference type="Pfam" id="PF00573">
    <property type="entry name" value="Ribosomal_L4"/>
    <property type="match status" value="1"/>
</dbReference>
<dbReference type="GO" id="GO:0005840">
    <property type="term" value="C:ribosome"/>
    <property type="evidence" value="ECO:0007669"/>
    <property type="project" value="UniProtKB-KW"/>
</dbReference>
<comment type="caution">
    <text evidence="9">The sequence shown here is derived from an EMBL/GenBank/DDBJ whole genome shotgun (WGS) entry which is preliminary data.</text>
</comment>
<feature type="region of interest" description="Disordered" evidence="8">
    <location>
        <begin position="46"/>
        <end position="103"/>
    </location>
</feature>
<dbReference type="RefSeq" id="WP_171246410.1">
    <property type="nucleotide sequence ID" value="NZ_JABFAJ010000009.1"/>
</dbReference>
<evidence type="ECO:0000313" key="9">
    <source>
        <dbReference type="EMBL" id="NNU26908.1"/>
    </source>
</evidence>
<dbReference type="PANTHER" id="PTHR10746:SF6">
    <property type="entry name" value="LARGE RIBOSOMAL SUBUNIT PROTEIN UL4M"/>
    <property type="match status" value="1"/>
</dbReference>
<evidence type="ECO:0000256" key="8">
    <source>
        <dbReference type="SAM" id="MobiDB-lite"/>
    </source>
</evidence>
<keyword evidence="3 7" id="KW-0694">RNA-binding</keyword>
<evidence type="ECO:0000256" key="3">
    <source>
        <dbReference type="ARBA" id="ARBA00022884"/>
    </source>
</evidence>
<accession>A0A849K174</accession>
<dbReference type="InterPro" id="IPR002136">
    <property type="entry name" value="Ribosomal_uL4"/>
</dbReference>
<feature type="compositionally biased region" description="Basic residues" evidence="8">
    <location>
        <begin position="62"/>
        <end position="73"/>
    </location>
</feature>
<dbReference type="GO" id="GO:0003735">
    <property type="term" value="F:structural constituent of ribosome"/>
    <property type="evidence" value="ECO:0007669"/>
    <property type="project" value="InterPro"/>
</dbReference>
<evidence type="ECO:0000256" key="7">
    <source>
        <dbReference type="HAMAP-Rule" id="MF_01328"/>
    </source>
</evidence>
<protein>
    <recommendedName>
        <fullName evidence="6 7">Large ribosomal subunit protein uL4</fullName>
    </recommendedName>
</protein>
<evidence type="ECO:0000256" key="5">
    <source>
        <dbReference type="ARBA" id="ARBA00023274"/>
    </source>
</evidence>
<dbReference type="SUPFAM" id="SSF52166">
    <property type="entry name" value="Ribosomal protein L4"/>
    <property type="match status" value="1"/>
</dbReference>
<dbReference type="AlphaFoldDB" id="A0A849K174"/>
<dbReference type="Proteomes" id="UP000557204">
    <property type="component" value="Unassembled WGS sequence"/>
</dbReference>
<comment type="subunit">
    <text evidence="7">Part of the 50S ribosomal subunit.</text>
</comment>
<comment type="similarity">
    <text evidence="1 7">Belongs to the universal ribosomal protein uL4 family.</text>
</comment>
<keyword evidence="4 7" id="KW-0689">Ribosomal protein</keyword>
<dbReference type="Gene3D" id="3.40.1370.10">
    <property type="match status" value="1"/>
</dbReference>
<comment type="function">
    <text evidence="7">Forms part of the polypeptide exit tunnel.</text>
</comment>
<dbReference type="GO" id="GO:0019843">
    <property type="term" value="F:rRNA binding"/>
    <property type="evidence" value="ECO:0007669"/>
    <property type="project" value="UniProtKB-UniRule"/>
</dbReference>
<comment type="function">
    <text evidence="7">One of the primary rRNA binding proteins, this protein initially binds near the 5'-end of the 23S rRNA. It is important during the early stages of 50S assembly. It makes multiple contacts with different domains of the 23S rRNA in the assembled 50S subunit and ribosome.</text>
</comment>
<sequence>MANLTVDVLDATGKKAGTAELPAEVFDVATNVPLIHQVVVAQRAASRQGTAATKTRADVRGGGKKPYKQKGTGRARQGSIRAPQFAGGGTVHGPQPRKYDQRTPKKMKAAALRGALSDRARAGRVHVVSGFGIDDKPSTKAALGTISALTDRTHVLVVTERSDELTIKSLRNLEQVHLLTADQLNTYDVLVSDDVVFTSGALEAFLAGPATGKSAKAVATETEAASEKEATK</sequence>
<dbReference type="FunFam" id="3.40.1370.10:FF:000004">
    <property type="entry name" value="50S ribosomal protein L4"/>
    <property type="match status" value="1"/>
</dbReference>
<dbReference type="EMBL" id="JABFAJ010000009">
    <property type="protein sequence ID" value="NNU26908.1"/>
    <property type="molecule type" value="Genomic_DNA"/>
</dbReference>
<reference evidence="9 10" key="1">
    <citation type="submission" date="2020-05" db="EMBL/GenBank/DDBJ databases">
        <title>Genome sequence of Isoptericola sp. JC619 isolated from Chilika lagoon, India.</title>
        <authorList>
            <person name="Kumar D."/>
            <person name="Appam K."/>
            <person name="Gandham S."/>
            <person name="Uppada J."/>
            <person name="Sasikala C."/>
            <person name="Venkata Ramana C."/>
        </authorList>
    </citation>
    <scope>NUCLEOTIDE SEQUENCE [LARGE SCALE GENOMIC DNA]</scope>
    <source>
        <strain evidence="9 10">JC619</strain>
    </source>
</reference>
<evidence type="ECO:0000256" key="2">
    <source>
        <dbReference type="ARBA" id="ARBA00022730"/>
    </source>
</evidence>
<evidence type="ECO:0000256" key="4">
    <source>
        <dbReference type="ARBA" id="ARBA00022980"/>
    </source>
</evidence>
<evidence type="ECO:0000313" key="10">
    <source>
        <dbReference type="Proteomes" id="UP000557204"/>
    </source>
</evidence>
<evidence type="ECO:0000256" key="1">
    <source>
        <dbReference type="ARBA" id="ARBA00010528"/>
    </source>
</evidence>
<name>A0A849K174_9MICO</name>
<proteinExistence type="inferred from homology"/>
<dbReference type="GO" id="GO:1990904">
    <property type="term" value="C:ribonucleoprotein complex"/>
    <property type="evidence" value="ECO:0007669"/>
    <property type="project" value="UniProtKB-KW"/>
</dbReference>
<keyword evidence="10" id="KW-1185">Reference proteome</keyword>
<dbReference type="GO" id="GO:0006412">
    <property type="term" value="P:translation"/>
    <property type="evidence" value="ECO:0007669"/>
    <property type="project" value="UniProtKB-UniRule"/>
</dbReference>
<dbReference type="NCBIfam" id="TIGR03953">
    <property type="entry name" value="rplD_bact"/>
    <property type="match status" value="1"/>
</dbReference>
<gene>
    <name evidence="7 9" type="primary">rplD</name>
    <name evidence="9" type="ORF">HLI28_05020</name>
</gene>
<dbReference type="InterPro" id="IPR013005">
    <property type="entry name" value="Ribosomal_uL4-like"/>
</dbReference>
<dbReference type="InterPro" id="IPR023574">
    <property type="entry name" value="Ribosomal_uL4_dom_sf"/>
</dbReference>
<organism evidence="9 10">
    <name type="scientific">Isoptericola sediminis</name>
    <dbReference type="NCBI Taxonomy" id="2733572"/>
    <lineage>
        <taxon>Bacteria</taxon>
        <taxon>Bacillati</taxon>
        <taxon>Actinomycetota</taxon>
        <taxon>Actinomycetes</taxon>
        <taxon>Micrococcales</taxon>
        <taxon>Promicromonosporaceae</taxon>
        <taxon>Isoptericola</taxon>
    </lineage>
</organism>
<dbReference type="HAMAP" id="MF_01328_B">
    <property type="entry name" value="Ribosomal_uL4_B"/>
    <property type="match status" value="1"/>
</dbReference>
<keyword evidence="2 7" id="KW-0699">rRNA-binding</keyword>
<evidence type="ECO:0000256" key="6">
    <source>
        <dbReference type="ARBA" id="ARBA00035244"/>
    </source>
</evidence>
<keyword evidence="5 7" id="KW-0687">Ribonucleoprotein</keyword>
<dbReference type="PANTHER" id="PTHR10746">
    <property type="entry name" value="50S RIBOSOMAL PROTEIN L4"/>
    <property type="match status" value="1"/>
</dbReference>